<evidence type="ECO:0000313" key="3">
    <source>
        <dbReference type="Proteomes" id="UP000822688"/>
    </source>
</evidence>
<organism evidence="2 3">
    <name type="scientific">Ceratodon purpureus</name>
    <name type="common">Fire moss</name>
    <name type="synonym">Dicranum purpureum</name>
    <dbReference type="NCBI Taxonomy" id="3225"/>
    <lineage>
        <taxon>Eukaryota</taxon>
        <taxon>Viridiplantae</taxon>
        <taxon>Streptophyta</taxon>
        <taxon>Embryophyta</taxon>
        <taxon>Bryophyta</taxon>
        <taxon>Bryophytina</taxon>
        <taxon>Bryopsida</taxon>
        <taxon>Dicranidae</taxon>
        <taxon>Pseudoditrichales</taxon>
        <taxon>Ditrichaceae</taxon>
        <taxon>Ceratodon</taxon>
    </lineage>
</organism>
<proteinExistence type="predicted"/>
<evidence type="ECO:0000256" key="1">
    <source>
        <dbReference type="SAM" id="MobiDB-lite"/>
    </source>
</evidence>
<dbReference type="Proteomes" id="UP000822688">
    <property type="component" value="Chromosome 1"/>
</dbReference>
<keyword evidence="3" id="KW-1185">Reference proteome</keyword>
<comment type="caution">
    <text evidence="2">The sequence shown here is derived from an EMBL/GenBank/DDBJ whole genome shotgun (WGS) entry which is preliminary data.</text>
</comment>
<reference evidence="2" key="1">
    <citation type="submission" date="2020-06" db="EMBL/GenBank/DDBJ databases">
        <title>WGS assembly of Ceratodon purpureus strain R40.</title>
        <authorList>
            <person name="Carey S.B."/>
            <person name="Jenkins J."/>
            <person name="Shu S."/>
            <person name="Lovell J.T."/>
            <person name="Sreedasyam A."/>
            <person name="Maumus F."/>
            <person name="Tiley G.P."/>
            <person name="Fernandez-Pozo N."/>
            <person name="Barry K."/>
            <person name="Chen C."/>
            <person name="Wang M."/>
            <person name="Lipzen A."/>
            <person name="Daum C."/>
            <person name="Saski C.A."/>
            <person name="Payton A.C."/>
            <person name="Mcbreen J.C."/>
            <person name="Conrad R.E."/>
            <person name="Kollar L.M."/>
            <person name="Olsson S."/>
            <person name="Huttunen S."/>
            <person name="Landis J.B."/>
            <person name="Wickett N.J."/>
            <person name="Johnson M.G."/>
            <person name="Rensing S.A."/>
            <person name="Grimwood J."/>
            <person name="Schmutz J."/>
            <person name="Mcdaniel S.F."/>
        </authorList>
    </citation>
    <scope>NUCLEOTIDE SEQUENCE</scope>
    <source>
        <strain evidence="2">R40</strain>
    </source>
</reference>
<name>A0A8T0J0C5_CERPU</name>
<evidence type="ECO:0000313" key="2">
    <source>
        <dbReference type="EMBL" id="KAG0589410.1"/>
    </source>
</evidence>
<feature type="region of interest" description="Disordered" evidence="1">
    <location>
        <begin position="85"/>
        <end position="147"/>
    </location>
</feature>
<accession>A0A8T0J0C5</accession>
<dbReference type="EMBL" id="CM026421">
    <property type="protein sequence ID" value="KAG0589410.1"/>
    <property type="molecule type" value="Genomic_DNA"/>
</dbReference>
<dbReference type="AlphaFoldDB" id="A0A8T0J0C5"/>
<feature type="compositionally biased region" description="Low complexity" evidence="1">
    <location>
        <begin position="127"/>
        <end position="140"/>
    </location>
</feature>
<sequence length="298" mass="33128">MYHNRVCRGPIRRVRRSHPLRYTHGRCPMQRPNKFDPLSLYGGLHGLSFDPTNTQALLRAVSALQSTQAGRCSIQTPIYYSPCNSSPDSNSSFTRPSTPPMSAPCSLCPGPGRAQSIPVAGPSEACSPGSTASGSSPSDSSQEEIPREKFMREKFLQDKLLEERFLLGNQHCPKRDLSEAVRKSVGTNSSKVLKKARKDLTWIDWGWPGTHLACPFNQRHLVDDSLILPERVGHVITRILKEVTISAAAYACAVVTSYRNVLLDLQEIKLQFLLRQFGKVLQVTRTPIVHTCMCMPLT</sequence>
<protein>
    <submittedName>
        <fullName evidence="2">Uncharacterized protein</fullName>
    </submittedName>
</protein>
<gene>
    <name evidence="2" type="ORF">KC19_1G019100</name>
</gene>